<evidence type="ECO:0000313" key="1">
    <source>
        <dbReference type="EMBL" id="TCJ94009.1"/>
    </source>
</evidence>
<accession>A0A4R1FL78</accession>
<evidence type="ECO:0000313" key="2">
    <source>
        <dbReference type="Proteomes" id="UP000294702"/>
    </source>
</evidence>
<protein>
    <submittedName>
        <fullName evidence="1">Uncharacterized protein</fullName>
    </submittedName>
</protein>
<reference evidence="1 2" key="1">
    <citation type="submission" date="2019-03" db="EMBL/GenBank/DDBJ databases">
        <title>Genomic Encyclopedia of Type Strains, Phase IV (KMG-IV): sequencing the most valuable type-strain genomes for metagenomic binning, comparative biology and taxonomic classification.</title>
        <authorList>
            <person name="Goeker M."/>
        </authorList>
    </citation>
    <scope>NUCLEOTIDE SEQUENCE [LARGE SCALE GENOMIC DNA]</scope>
    <source>
        <strain evidence="1 2">DSM 15534</strain>
    </source>
</reference>
<dbReference type="EMBL" id="SMFT01000008">
    <property type="protein sequence ID" value="TCJ94009.1"/>
    <property type="molecule type" value="Genomic_DNA"/>
</dbReference>
<sequence length="29" mass="3331">MPVFYSSVNQKLSLSLFGETQPIKHRLIP</sequence>
<keyword evidence="2" id="KW-1185">Reference proteome</keyword>
<proteinExistence type="predicted"/>
<dbReference type="Proteomes" id="UP000294702">
    <property type="component" value="Unassembled WGS sequence"/>
</dbReference>
<gene>
    <name evidence="1" type="ORF">EV694_2147</name>
</gene>
<dbReference type="AlphaFoldDB" id="A0A4R1FL78"/>
<name>A0A4R1FL78_9PAST</name>
<organism evidence="1 2">
    <name type="scientific">Volucribacter psittacicida</name>
    <dbReference type="NCBI Taxonomy" id="203482"/>
    <lineage>
        <taxon>Bacteria</taxon>
        <taxon>Pseudomonadati</taxon>
        <taxon>Pseudomonadota</taxon>
        <taxon>Gammaproteobacteria</taxon>
        <taxon>Pasteurellales</taxon>
        <taxon>Pasteurellaceae</taxon>
        <taxon>Volucribacter</taxon>
    </lineage>
</organism>
<comment type="caution">
    <text evidence="1">The sequence shown here is derived from an EMBL/GenBank/DDBJ whole genome shotgun (WGS) entry which is preliminary data.</text>
</comment>